<keyword evidence="2" id="KW-1185">Reference proteome</keyword>
<reference evidence="1" key="1">
    <citation type="submission" date="2017-08" db="EMBL/GenBank/DDBJ databases">
        <authorList>
            <person name="Polle J.E."/>
            <person name="Barry K."/>
            <person name="Cushman J."/>
            <person name="Schmutz J."/>
            <person name="Tran D."/>
            <person name="Hathwaick L.T."/>
            <person name="Yim W.C."/>
            <person name="Jenkins J."/>
            <person name="Mckie-Krisberg Z.M."/>
            <person name="Prochnik S."/>
            <person name="Lindquist E."/>
            <person name="Dockter R.B."/>
            <person name="Adam C."/>
            <person name="Molina H."/>
            <person name="Bunkerborg J."/>
            <person name="Jin E."/>
            <person name="Buchheim M."/>
            <person name="Magnuson J."/>
        </authorList>
    </citation>
    <scope>NUCLEOTIDE SEQUENCE</scope>
    <source>
        <strain evidence="1">CCAP 19/18</strain>
    </source>
</reference>
<dbReference type="Proteomes" id="UP000815325">
    <property type="component" value="Unassembled WGS sequence"/>
</dbReference>
<organism evidence="1 2">
    <name type="scientific">Dunaliella salina</name>
    <name type="common">Green alga</name>
    <name type="synonym">Protococcus salinus</name>
    <dbReference type="NCBI Taxonomy" id="3046"/>
    <lineage>
        <taxon>Eukaryota</taxon>
        <taxon>Viridiplantae</taxon>
        <taxon>Chlorophyta</taxon>
        <taxon>core chlorophytes</taxon>
        <taxon>Chlorophyceae</taxon>
        <taxon>CS clade</taxon>
        <taxon>Chlamydomonadales</taxon>
        <taxon>Dunaliellaceae</taxon>
        <taxon>Dunaliella</taxon>
    </lineage>
</organism>
<protein>
    <recommendedName>
        <fullName evidence="3">Encoded protein</fullName>
    </recommendedName>
</protein>
<proteinExistence type="predicted"/>
<name>A0ABQ7H818_DUNSA</name>
<sequence>MLVMPRVQDLSCHELECLVLPFTLSFRAWPFHVHELERHEDMPDSSMFMLSFHAHLARSSGKGILQGRFFSVAIQHLELRCWVVIVSPTTFC</sequence>
<evidence type="ECO:0000313" key="1">
    <source>
        <dbReference type="EMBL" id="KAF5843002.1"/>
    </source>
</evidence>
<evidence type="ECO:0008006" key="3">
    <source>
        <dbReference type="Google" id="ProtNLM"/>
    </source>
</evidence>
<dbReference type="EMBL" id="MU069450">
    <property type="protein sequence ID" value="KAF5843002.1"/>
    <property type="molecule type" value="Genomic_DNA"/>
</dbReference>
<accession>A0ABQ7H818</accession>
<comment type="caution">
    <text evidence="1">The sequence shown here is derived from an EMBL/GenBank/DDBJ whole genome shotgun (WGS) entry which is preliminary data.</text>
</comment>
<evidence type="ECO:0000313" key="2">
    <source>
        <dbReference type="Proteomes" id="UP000815325"/>
    </source>
</evidence>
<gene>
    <name evidence="1" type="ORF">DUNSADRAFT_3131</name>
</gene>